<feature type="transmembrane region" description="Helical" evidence="23">
    <location>
        <begin position="12"/>
        <end position="35"/>
    </location>
</feature>
<keyword evidence="7" id="KW-0597">Phosphoprotein</keyword>
<dbReference type="PANTHER" id="PTHR44936">
    <property type="entry name" value="SENSOR PROTEIN CREC"/>
    <property type="match status" value="1"/>
</dbReference>
<evidence type="ECO:0000259" key="25">
    <source>
        <dbReference type="PROSITE" id="PS50885"/>
    </source>
</evidence>
<feature type="transmembrane region" description="Helical" evidence="23">
    <location>
        <begin position="164"/>
        <end position="181"/>
    </location>
</feature>
<dbReference type="CDD" id="cd00082">
    <property type="entry name" value="HisKA"/>
    <property type="match status" value="1"/>
</dbReference>
<dbReference type="FunFam" id="1.10.287.130:FF:000001">
    <property type="entry name" value="Two-component sensor histidine kinase"/>
    <property type="match status" value="1"/>
</dbReference>
<evidence type="ECO:0000256" key="10">
    <source>
        <dbReference type="ARBA" id="ARBA00022741"/>
    </source>
</evidence>
<proteinExistence type="predicted"/>
<keyword evidence="11 26" id="KW-0418">Kinase</keyword>
<evidence type="ECO:0000256" key="9">
    <source>
        <dbReference type="ARBA" id="ARBA00022692"/>
    </source>
</evidence>
<dbReference type="InterPro" id="IPR005467">
    <property type="entry name" value="His_kinase_dom"/>
</dbReference>
<evidence type="ECO:0000256" key="12">
    <source>
        <dbReference type="ARBA" id="ARBA00022801"/>
    </source>
</evidence>
<dbReference type="SMART" id="SM00387">
    <property type="entry name" value="HATPase_c"/>
    <property type="match status" value="1"/>
</dbReference>
<evidence type="ECO:0000256" key="11">
    <source>
        <dbReference type="ARBA" id="ARBA00022777"/>
    </source>
</evidence>
<evidence type="ECO:0000256" key="19">
    <source>
        <dbReference type="ARBA" id="ARBA00023026"/>
    </source>
</evidence>
<dbReference type="AlphaFoldDB" id="A0A935CDM3"/>
<comment type="cofactor">
    <cofactor evidence="3">
        <name>Mg(2+)</name>
        <dbReference type="ChEBI" id="CHEBI:18420"/>
    </cofactor>
</comment>
<evidence type="ECO:0000256" key="2">
    <source>
        <dbReference type="ARBA" id="ARBA00001936"/>
    </source>
</evidence>
<feature type="domain" description="HAMP" evidence="25">
    <location>
        <begin position="182"/>
        <end position="234"/>
    </location>
</feature>
<evidence type="ECO:0000256" key="3">
    <source>
        <dbReference type="ARBA" id="ARBA00001946"/>
    </source>
</evidence>
<reference evidence="26 27" key="1">
    <citation type="submission" date="2020-10" db="EMBL/GenBank/DDBJ databases">
        <title>Connecting structure to function with the recovery of over 1000 high-quality activated sludge metagenome-assembled genomes encoding full-length rRNA genes using long-read sequencing.</title>
        <authorList>
            <person name="Singleton C.M."/>
            <person name="Petriglieri F."/>
            <person name="Kristensen J.M."/>
            <person name="Kirkegaard R.H."/>
            <person name="Michaelsen T.Y."/>
            <person name="Andersen M.H."/>
            <person name="Karst S.M."/>
            <person name="Dueholm M.S."/>
            <person name="Nielsen P.H."/>
            <person name="Albertsen M."/>
        </authorList>
    </citation>
    <scope>NUCLEOTIDE SEQUENCE [LARGE SCALE GENOMIC DNA]</scope>
    <source>
        <strain evidence="26">AalE_18-Q3-R2-46_BAT3C.188</strain>
    </source>
</reference>
<dbReference type="InterPro" id="IPR003661">
    <property type="entry name" value="HisK_dim/P_dom"/>
</dbReference>
<evidence type="ECO:0000256" key="15">
    <source>
        <dbReference type="ARBA" id="ARBA00022912"/>
    </source>
</evidence>
<evidence type="ECO:0000313" key="27">
    <source>
        <dbReference type="Proteomes" id="UP000718281"/>
    </source>
</evidence>
<dbReference type="Pfam" id="PF00672">
    <property type="entry name" value="HAMP"/>
    <property type="match status" value="1"/>
</dbReference>
<dbReference type="GO" id="GO:0000155">
    <property type="term" value="F:phosphorelay sensor kinase activity"/>
    <property type="evidence" value="ECO:0007669"/>
    <property type="project" value="InterPro"/>
</dbReference>
<dbReference type="SUPFAM" id="SSF47384">
    <property type="entry name" value="Homodimeric domain of signal transducing histidine kinase"/>
    <property type="match status" value="1"/>
</dbReference>
<evidence type="ECO:0000256" key="20">
    <source>
        <dbReference type="ARBA" id="ARBA00023211"/>
    </source>
</evidence>
<gene>
    <name evidence="26" type="ORF">IPF40_05900</name>
</gene>
<evidence type="ECO:0000256" key="1">
    <source>
        <dbReference type="ARBA" id="ARBA00000085"/>
    </source>
</evidence>
<keyword evidence="13" id="KW-0067">ATP-binding</keyword>
<accession>A0A935CDM3</accession>
<evidence type="ECO:0000256" key="23">
    <source>
        <dbReference type="SAM" id="Phobius"/>
    </source>
</evidence>
<evidence type="ECO:0000256" key="14">
    <source>
        <dbReference type="ARBA" id="ARBA00022842"/>
    </source>
</evidence>
<evidence type="ECO:0000256" key="21">
    <source>
        <dbReference type="ARBA" id="ARBA00040454"/>
    </source>
</evidence>
<dbReference type="PROSITE" id="PS50109">
    <property type="entry name" value="HIS_KIN"/>
    <property type="match status" value="1"/>
</dbReference>
<dbReference type="PRINTS" id="PR00344">
    <property type="entry name" value="BCTRLSENSOR"/>
</dbReference>
<name>A0A935CDM3_9MICO</name>
<dbReference type="Proteomes" id="UP000718281">
    <property type="component" value="Unassembled WGS sequence"/>
</dbReference>
<dbReference type="InterPro" id="IPR004358">
    <property type="entry name" value="Sig_transdc_His_kin-like_C"/>
</dbReference>
<dbReference type="EMBL" id="JADIXZ010000004">
    <property type="protein sequence ID" value="MBK6300590.1"/>
    <property type="molecule type" value="Genomic_DNA"/>
</dbReference>
<evidence type="ECO:0000259" key="24">
    <source>
        <dbReference type="PROSITE" id="PS50109"/>
    </source>
</evidence>
<keyword evidence="15" id="KW-0904">Protein phosphatase</keyword>
<keyword evidence="20" id="KW-0464">Manganese</keyword>
<dbReference type="GO" id="GO:0004721">
    <property type="term" value="F:phosphoprotein phosphatase activity"/>
    <property type="evidence" value="ECO:0007669"/>
    <property type="project" value="UniProtKB-KW"/>
</dbReference>
<evidence type="ECO:0000256" key="8">
    <source>
        <dbReference type="ARBA" id="ARBA00022679"/>
    </source>
</evidence>
<dbReference type="InterPro" id="IPR050980">
    <property type="entry name" value="2C_sensor_his_kinase"/>
</dbReference>
<dbReference type="GO" id="GO:0005524">
    <property type="term" value="F:ATP binding"/>
    <property type="evidence" value="ECO:0007669"/>
    <property type="project" value="UniProtKB-KW"/>
</dbReference>
<comment type="caution">
    <text evidence="26">The sequence shown here is derived from an EMBL/GenBank/DDBJ whole genome shotgun (WGS) entry which is preliminary data.</text>
</comment>
<dbReference type="InterPro" id="IPR003594">
    <property type="entry name" value="HATPase_dom"/>
</dbReference>
<comment type="cofactor">
    <cofactor evidence="2">
        <name>Mn(2+)</name>
        <dbReference type="ChEBI" id="CHEBI:29035"/>
    </cofactor>
</comment>
<keyword evidence="19" id="KW-0843">Virulence</keyword>
<dbReference type="InterPro" id="IPR036890">
    <property type="entry name" value="HATPase_C_sf"/>
</dbReference>
<keyword evidence="14" id="KW-0460">Magnesium</keyword>
<evidence type="ECO:0000256" key="16">
    <source>
        <dbReference type="ARBA" id="ARBA00022989"/>
    </source>
</evidence>
<comment type="subcellular location">
    <subcellularLocation>
        <location evidence="4">Cell membrane</location>
        <topology evidence="4">Multi-pass membrane protein</topology>
    </subcellularLocation>
</comment>
<evidence type="ECO:0000256" key="5">
    <source>
        <dbReference type="ARBA" id="ARBA00012438"/>
    </source>
</evidence>
<dbReference type="CDD" id="cd06225">
    <property type="entry name" value="HAMP"/>
    <property type="match status" value="1"/>
</dbReference>
<dbReference type="SMART" id="SM00304">
    <property type="entry name" value="HAMP"/>
    <property type="match status" value="1"/>
</dbReference>
<organism evidence="26 27">
    <name type="scientific">Candidatus Phosphoribacter hodrii</name>
    <dbReference type="NCBI Taxonomy" id="2953743"/>
    <lineage>
        <taxon>Bacteria</taxon>
        <taxon>Bacillati</taxon>
        <taxon>Actinomycetota</taxon>
        <taxon>Actinomycetes</taxon>
        <taxon>Micrococcales</taxon>
        <taxon>Dermatophilaceae</taxon>
        <taxon>Candidatus Phosphoribacter</taxon>
    </lineage>
</organism>
<dbReference type="GO" id="GO:0005886">
    <property type="term" value="C:plasma membrane"/>
    <property type="evidence" value="ECO:0007669"/>
    <property type="project" value="UniProtKB-SubCell"/>
</dbReference>
<dbReference type="InterPro" id="IPR003660">
    <property type="entry name" value="HAMP_dom"/>
</dbReference>
<dbReference type="CDD" id="cd00075">
    <property type="entry name" value="HATPase"/>
    <property type="match status" value="1"/>
</dbReference>
<keyword evidence="18" id="KW-0346">Stress response</keyword>
<dbReference type="Pfam" id="PF00512">
    <property type="entry name" value="HisKA"/>
    <property type="match status" value="1"/>
</dbReference>
<keyword evidence="8" id="KW-0808">Transferase</keyword>
<protein>
    <recommendedName>
        <fullName evidence="21">Signal transduction histidine-protein kinase/phosphatase MprB</fullName>
        <ecNumber evidence="5">2.7.13.3</ecNumber>
    </recommendedName>
    <alternativeName>
        <fullName evidence="22">Mycobacterial persistence regulator B</fullName>
    </alternativeName>
</protein>
<evidence type="ECO:0000256" key="18">
    <source>
        <dbReference type="ARBA" id="ARBA00023016"/>
    </source>
</evidence>
<dbReference type="PANTHER" id="PTHR44936:SF9">
    <property type="entry name" value="SENSOR PROTEIN CREC"/>
    <property type="match status" value="1"/>
</dbReference>
<dbReference type="Gene3D" id="1.10.287.130">
    <property type="match status" value="1"/>
</dbReference>
<keyword evidence="12" id="KW-0378">Hydrolase</keyword>
<dbReference type="SMART" id="SM00388">
    <property type="entry name" value="HisKA"/>
    <property type="match status" value="1"/>
</dbReference>
<keyword evidence="6" id="KW-1003">Cell membrane</keyword>
<evidence type="ECO:0000256" key="22">
    <source>
        <dbReference type="ARBA" id="ARBA00041776"/>
    </source>
</evidence>
<dbReference type="EC" id="2.7.13.3" evidence="5"/>
<dbReference type="Gene3D" id="3.30.565.10">
    <property type="entry name" value="Histidine kinase-like ATPase, C-terminal domain"/>
    <property type="match status" value="1"/>
</dbReference>
<dbReference type="PROSITE" id="PS50885">
    <property type="entry name" value="HAMP"/>
    <property type="match status" value="1"/>
</dbReference>
<keyword evidence="17" id="KW-0902">Two-component regulatory system</keyword>
<keyword evidence="9 23" id="KW-0812">Transmembrane</keyword>
<feature type="domain" description="Histidine kinase" evidence="24">
    <location>
        <begin position="242"/>
        <end position="459"/>
    </location>
</feature>
<comment type="catalytic activity">
    <reaction evidence="1">
        <text>ATP + protein L-histidine = ADP + protein N-phospho-L-histidine.</text>
        <dbReference type="EC" id="2.7.13.3"/>
    </reaction>
</comment>
<evidence type="ECO:0000313" key="26">
    <source>
        <dbReference type="EMBL" id="MBK6300590.1"/>
    </source>
</evidence>
<keyword evidence="10" id="KW-0547">Nucleotide-binding</keyword>
<evidence type="ECO:0000256" key="17">
    <source>
        <dbReference type="ARBA" id="ARBA00023012"/>
    </source>
</evidence>
<sequence>MKGLLSTLGARVTALTLAVVLATATVGSIAAVLLVQRANDAAAARSLAATADVAQSLATLATSPELGLARAKRALDGVQVQVAIVRSGTPRGTVVTGDPLPRRLLTEAVLAQLVAGQDVSLRVPDDDGQVFLEGRATEAGAIVLAQRRSDAVALGQDAVARMRWAFALVALVSVLVGWAVSRRMTTPLRRMAAAAGDLASGARDVAVPESGPAEVAAVGAALNELARSLAHSEARQREFLLSVSHDLRTPLTAVTGYAESLADGVIPPEGVAEVGRIVGAEAARLDRLVQDLLDLARLDAHEVTLTMAAVDLAGLLASAEPVWRRRCDAVGVAFGLELPAVPLVVTADPDRLRQALDGLVDNALRATPVGRPVIVGAHGESGYAVLEVRDGGPGLAPEDFPVAFERSVLHERYRGVREVGTGLGLAIVARIVARHGGTVAARPAPEGGACFAITLPVATPIVPTTSPVGQ</sequence>
<evidence type="ECO:0000256" key="4">
    <source>
        <dbReference type="ARBA" id="ARBA00004651"/>
    </source>
</evidence>
<dbReference type="InterPro" id="IPR036097">
    <property type="entry name" value="HisK_dim/P_sf"/>
</dbReference>
<evidence type="ECO:0000256" key="7">
    <source>
        <dbReference type="ARBA" id="ARBA00022553"/>
    </source>
</evidence>
<evidence type="ECO:0000256" key="6">
    <source>
        <dbReference type="ARBA" id="ARBA00022475"/>
    </source>
</evidence>
<dbReference type="Pfam" id="PF02518">
    <property type="entry name" value="HATPase_c"/>
    <property type="match status" value="1"/>
</dbReference>
<dbReference type="SUPFAM" id="SSF158472">
    <property type="entry name" value="HAMP domain-like"/>
    <property type="match status" value="1"/>
</dbReference>
<dbReference type="SUPFAM" id="SSF55874">
    <property type="entry name" value="ATPase domain of HSP90 chaperone/DNA topoisomerase II/histidine kinase"/>
    <property type="match status" value="1"/>
</dbReference>
<keyword evidence="23" id="KW-0472">Membrane</keyword>
<keyword evidence="16 23" id="KW-1133">Transmembrane helix</keyword>
<evidence type="ECO:0000256" key="13">
    <source>
        <dbReference type="ARBA" id="ARBA00022840"/>
    </source>
</evidence>
<dbReference type="Gene3D" id="6.10.340.10">
    <property type="match status" value="1"/>
</dbReference>